<proteinExistence type="predicted"/>
<reference evidence="1" key="1">
    <citation type="journal article" date="2014" name="Front. Microbiol.">
        <title>High frequency of phylogenetically diverse reductive dehalogenase-homologous genes in deep subseafloor sedimentary metagenomes.</title>
        <authorList>
            <person name="Kawai M."/>
            <person name="Futagami T."/>
            <person name="Toyoda A."/>
            <person name="Takaki Y."/>
            <person name="Nishi S."/>
            <person name="Hori S."/>
            <person name="Arai W."/>
            <person name="Tsubouchi T."/>
            <person name="Morono Y."/>
            <person name="Uchiyama I."/>
            <person name="Ito T."/>
            <person name="Fujiyama A."/>
            <person name="Inagaki F."/>
            <person name="Takami H."/>
        </authorList>
    </citation>
    <scope>NUCLEOTIDE SEQUENCE</scope>
    <source>
        <strain evidence="1">Expedition CK06-06</strain>
    </source>
</reference>
<comment type="caution">
    <text evidence="1">The sequence shown here is derived from an EMBL/GenBank/DDBJ whole genome shotgun (WGS) entry which is preliminary data.</text>
</comment>
<evidence type="ECO:0000313" key="1">
    <source>
        <dbReference type="EMBL" id="GAJ03113.1"/>
    </source>
</evidence>
<name>X1TCS4_9ZZZZ</name>
<feature type="non-terminal residue" evidence="1">
    <location>
        <position position="150"/>
    </location>
</feature>
<accession>X1TCS4</accession>
<protein>
    <submittedName>
        <fullName evidence="1">Uncharacterized protein</fullName>
    </submittedName>
</protein>
<organism evidence="1">
    <name type="scientific">marine sediment metagenome</name>
    <dbReference type="NCBI Taxonomy" id="412755"/>
    <lineage>
        <taxon>unclassified sequences</taxon>
        <taxon>metagenomes</taxon>
        <taxon>ecological metagenomes</taxon>
    </lineage>
</organism>
<sequence>MRKYIILLVAGLFLLIPSNASADEFGISVKQGYAPISGYLQTPAGGSPGTSDMKRPTFKELDVDHAAYTDVDLYYRSRKYTPYIGLRLMNVDSSGFLEKDLTTRGQTFLEGESYEHETSFNIYRFGAKYDFAYLSPKVELAVMDFDYVFE</sequence>
<dbReference type="AlphaFoldDB" id="X1TCS4"/>
<dbReference type="EMBL" id="BARW01032720">
    <property type="protein sequence ID" value="GAJ03113.1"/>
    <property type="molecule type" value="Genomic_DNA"/>
</dbReference>
<gene>
    <name evidence="1" type="ORF">S12H4_51722</name>
</gene>